<gene>
    <name evidence="2" type="ORF">SAMN05421642_10486</name>
</gene>
<evidence type="ECO:0000313" key="3">
    <source>
        <dbReference type="Proteomes" id="UP000198327"/>
    </source>
</evidence>
<dbReference type="InterPro" id="IPR000182">
    <property type="entry name" value="GNAT_dom"/>
</dbReference>
<evidence type="ECO:0000313" key="2">
    <source>
        <dbReference type="EMBL" id="SNS64756.1"/>
    </source>
</evidence>
<dbReference type="Gene3D" id="3.40.630.30">
    <property type="match status" value="1"/>
</dbReference>
<sequence>MSVSLGARVTLRYRLPPGHSHPMTDVVGELIEHGETVVAVRARDGRVVRVSPERVVALKALGPRPIRTSEIRGLERAAADGWPGVEQEWVDGWLLRAGHGFTGRANSATPIEPGASVASVDRISRWFHARLLPPTLLLPDRLGSVPEGWTTRDETLVMAADISRVQLPEESVSLISDTPDDDWLGLYRYRGRPLPTGALDVISSIRDGVVGFGRIGSAASAMLAIGRAAVTNAPDGRRWVGLTAIEVAEAHRRNGLGTRICGELVAWGRNQGATHAYLQVSAENSNAIAMYEGLGFLEHHRYRYAAPHVHENT</sequence>
<evidence type="ECO:0000259" key="1">
    <source>
        <dbReference type="PROSITE" id="PS51186"/>
    </source>
</evidence>
<dbReference type="InterPro" id="IPR016181">
    <property type="entry name" value="Acyl_CoA_acyltransferase"/>
</dbReference>
<keyword evidence="3" id="KW-1185">Reference proteome</keyword>
<dbReference type="STRING" id="398843.A3K89_16795"/>
<dbReference type="AlphaFoldDB" id="A0A239G5X7"/>
<proteinExistence type="predicted"/>
<organism evidence="2 3">
    <name type="scientific">Rhodococcoides kyotonense</name>
    <dbReference type="NCBI Taxonomy" id="398843"/>
    <lineage>
        <taxon>Bacteria</taxon>
        <taxon>Bacillati</taxon>
        <taxon>Actinomycetota</taxon>
        <taxon>Actinomycetes</taxon>
        <taxon>Mycobacteriales</taxon>
        <taxon>Nocardiaceae</taxon>
        <taxon>Rhodococcoides</taxon>
    </lineage>
</organism>
<dbReference type="GO" id="GO:0016747">
    <property type="term" value="F:acyltransferase activity, transferring groups other than amino-acyl groups"/>
    <property type="evidence" value="ECO:0007669"/>
    <property type="project" value="InterPro"/>
</dbReference>
<dbReference type="Pfam" id="PF24551">
    <property type="entry name" value="SH3_Rv0428c"/>
    <property type="match status" value="1"/>
</dbReference>
<name>A0A239G5X7_9NOCA</name>
<reference evidence="3" key="1">
    <citation type="submission" date="2017-06" db="EMBL/GenBank/DDBJ databases">
        <authorList>
            <person name="Varghese N."/>
            <person name="Submissions S."/>
        </authorList>
    </citation>
    <scope>NUCLEOTIDE SEQUENCE [LARGE SCALE GENOMIC DNA]</scope>
    <source>
        <strain evidence="3">JCM 23211</strain>
    </source>
</reference>
<dbReference type="InterPro" id="IPR056935">
    <property type="entry name" value="Rv0428c-like_C"/>
</dbReference>
<dbReference type="EMBL" id="FZOW01000004">
    <property type="protein sequence ID" value="SNS64756.1"/>
    <property type="molecule type" value="Genomic_DNA"/>
</dbReference>
<dbReference type="CDD" id="cd04301">
    <property type="entry name" value="NAT_SF"/>
    <property type="match status" value="1"/>
</dbReference>
<dbReference type="PANTHER" id="PTHR43072">
    <property type="entry name" value="N-ACETYLTRANSFERASE"/>
    <property type="match status" value="1"/>
</dbReference>
<dbReference type="PROSITE" id="PS51186">
    <property type="entry name" value="GNAT"/>
    <property type="match status" value="1"/>
</dbReference>
<dbReference type="Pfam" id="PF24553">
    <property type="entry name" value="Rv0428c_C"/>
    <property type="match status" value="1"/>
</dbReference>
<dbReference type="SUPFAM" id="SSF55729">
    <property type="entry name" value="Acyl-CoA N-acyltransferases (Nat)"/>
    <property type="match status" value="1"/>
</dbReference>
<dbReference type="Proteomes" id="UP000198327">
    <property type="component" value="Unassembled WGS sequence"/>
</dbReference>
<dbReference type="InterPro" id="IPR056934">
    <property type="entry name" value="SH3_Rv0428c"/>
</dbReference>
<protein>
    <submittedName>
        <fullName evidence="2">Acetyltransferase (GNAT) family protein</fullName>
    </submittedName>
</protein>
<accession>A0A239G5X7</accession>
<keyword evidence="2" id="KW-0808">Transferase</keyword>
<feature type="domain" description="N-acetyltransferase" evidence="1">
    <location>
        <begin position="173"/>
        <end position="313"/>
    </location>
</feature>